<keyword evidence="4" id="KW-0808">Transferase</keyword>
<dbReference type="SMART" id="SM00387">
    <property type="entry name" value="HATPase_c"/>
    <property type="match status" value="1"/>
</dbReference>
<dbReference type="KEGG" id="vbh:CMV30_09040"/>
<accession>A0A290QCW0</accession>
<keyword evidence="5" id="KW-0547">Nucleotide-binding</keyword>
<dbReference type="NCBIfam" id="TIGR00229">
    <property type="entry name" value="sensory_box"/>
    <property type="match status" value="3"/>
</dbReference>
<dbReference type="Gene3D" id="1.10.287.130">
    <property type="match status" value="1"/>
</dbReference>
<dbReference type="SMART" id="SM00086">
    <property type="entry name" value="PAC"/>
    <property type="match status" value="2"/>
</dbReference>
<dbReference type="Gene3D" id="3.40.50.2300">
    <property type="match status" value="1"/>
</dbReference>
<dbReference type="CDD" id="cd00130">
    <property type="entry name" value="PAS"/>
    <property type="match status" value="3"/>
</dbReference>
<comment type="catalytic activity">
    <reaction evidence="1">
        <text>ATP + protein L-histidine = ADP + protein N-phospho-L-histidine.</text>
        <dbReference type="EC" id="2.7.13.3"/>
    </reaction>
</comment>
<dbReference type="Gene3D" id="3.30.565.10">
    <property type="entry name" value="Histidine kinase-like ATPase, C-terminal domain"/>
    <property type="match status" value="1"/>
</dbReference>
<name>A0A290QCW0_9BACT</name>
<organism evidence="14 15">
    <name type="scientific">Nibricoccus aquaticus</name>
    <dbReference type="NCBI Taxonomy" id="2576891"/>
    <lineage>
        <taxon>Bacteria</taxon>
        <taxon>Pseudomonadati</taxon>
        <taxon>Verrucomicrobiota</taxon>
        <taxon>Opitutia</taxon>
        <taxon>Opitutales</taxon>
        <taxon>Opitutaceae</taxon>
        <taxon>Nibricoccus</taxon>
    </lineage>
</organism>
<keyword evidence="3 9" id="KW-0597">Phosphoprotein</keyword>
<dbReference type="InterPro" id="IPR005467">
    <property type="entry name" value="His_kinase_dom"/>
</dbReference>
<evidence type="ECO:0000259" key="12">
    <source>
        <dbReference type="PROSITE" id="PS50112"/>
    </source>
</evidence>
<feature type="domain" description="Response regulatory" evidence="11">
    <location>
        <begin position="647"/>
        <end position="762"/>
    </location>
</feature>
<evidence type="ECO:0000259" key="13">
    <source>
        <dbReference type="PROSITE" id="PS50113"/>
    </source>
</evidence>
<keyword evidence="7" id="KW-0067">ATP-binding</keyword>
<evidence type="ECO:0000256" key="4">
    <source>
        <dbReference type="ARBA" id="ARBA00022679"/>
    </source>
</evidence>
<dbReference type="GO" id="GO:0000155">
    <property type="term" value="F:phosphorelay sensor kinase activity"/>
    <property type="evidence" value="ECO:0007669"/>
    <property type="project" value="InterPro"/>
</dbReference>
<dbReference type="SMART" id="SM00448">
    <property type="entry name" value="REC"/>
    <property type="match status" value="1"/>
</dbReference>
<dbReference type="CDD" id="cd00156">
    <property type="entry name" value="REC"/>
    <property type="match status" value="1"/>
</dbReference>
<feature type="domain" description="PAC" evidence="13">
    <location>
        <begin position="217"/>
        <end position="274"/>
    </location>
</feature>
<feature type="domain" description="Histidine kinase" evidence="10">
    <location>
        <begin position="401"/>
        <end position="623"/>
    </location>
</feature>
<dbReference type="SUPFAM" id="SSF55874">
    <property type="entry name" value="ATPase domain of HSP90 chaperone/DNA topoisomerase II/histidine kinase"/>
    <property type="match status" value="1"/>
</dbReference>
<dbReference type="PROSITE" id="PS50110">
    <property type="entry name" value="RESPONSE_REGULATORY"/>
    <property type="match status" value="1"/>
</dbReference>
<dbReference type="SUPFAM" id="SSF55785">
    <property type="entry name" value="PYP-like sensor domain (PAS domain)"/>
    <property type="match status" value="3"/>
</dbReference>
<dbReference type="Pfam" id="PF00072">
    <property type="entry name" value="Response_reg"/>
    <property type="match status" value="1"/>
</dbReference>
<dbReference type="OrthoDB" id="9815750at2"/>
<evidence type="ECO:0000313" key="14">
    <source>
        <dbReference type="EMBL" id="ATC64086.1"/>
    </source>
</evidence>
<evidence type="ECO:0000256" key="8">
    <source>
        <dbReference type="ARBA" id="ARBA00023012"/>
    </source>
</evidence>
<dbReference type="InterPro" id="IPR000014">
    <property type="entry name" value="PAS"/>
</dbReference>
<dbReference type="PRINTS" id="PR00344">
    <property type="entry name" value="BCTRLSENSOR"/>
</dbReference>
<dbReference type="SMART" id="SM00091">
    <property type="entry name" value="PAS"/>
    <property type="match status" value="3"/>
</dbReference>
<dbReference type="InterPro" id="IPR011006">
    <property type="entry name" value="CheY-like_superfamily"/>
</dbReference>
<dbReference type="SUPFAM" id="SSF47384">
    <property type="entry name" value="Homodimeric domain of signal transducing histidine kinase"/>
    <property type="match status" value="1"/>
</dbReference>
<sequence>MPASPEKFPPAPSDTARLDALMSRVASESTQALVICEASHGAARVITHANAAFTQLTGHSRADSVGRSLAELLRPPGGQFEWERVDAVMRGTQSWRKSLPASRKDGTVFWADLHLYPLSNQGKTSAHWVGVLTDVTDHLELRDALRQSEAQQRLLSDYIRDLITISNADGICTYASTSSEAMLGWSPDEIISRPLSDLVHPDDFPQLQRTFEDHFTTRAESVLVHRLLKKDGTHLWTETTSKTRRDPATGLPADIVSTTRDITRRRMAEDSLKAMHALLDSVYEAVPLGLCLIDPAGRVTQCNHAFTRLFGISAAEVSGRDADTLLPARELARARVSQGTPCEAECSSARGEHFPAEITVVPLETGAGQLVIVADLRERKKMESRLHEASQLESLGTLAGGIAHDFNNMLAIVLGYASLLRESADDPARLGHYADTIIDAGRRGADVVRQLQLFANTQDAELSPTDVHALLDDVIARTCADWSPSIHIIRNYGAADARLTIDPIQFGQAIQKLLENARDAMPEGGNLTVNTTEVRQSIFAPGATTAESKNFLRVSVQDTGRGMDAATRARMFEPFFARNKGPEVRGLGLAVVYGIMRAHRGLIEVDSAPGQGTSVHLLLPRAPTVAEPVLPPAPDEPSDTPTSDRRTILLVEDEQDIGALWLELLPSEGWRVLWARDGAEAVRLFRAHRDEIALLFTDIGLPSLDGWQVAEALRAESPGLPLLIASGAFRSGDRHRGLAEPVAYLPKPYVPSKVLKQIRALIPS</sequence>
<evidence type="ECO:0000256" key="2">
    <source>
        <dbReference type="ARBA" id="ARBA00012438"/>
    </source>
</evidence>
<dbReference type="InterPro" id="IPR000700">
    <property type="entry name" value="PAS-assoc_C"/>
</dbReference>
<protein>
    <recommendedName>
        <fullName evidence="2">histidine kinase</fullName>
        <ecNumber evidence="2">2.7.13.3</ecNumber>
    </recommendedName>
</protein>
<dbReference type="Pfam" id="PF02518">
    <property type="entry name" value="HATPase_c"/>
    <property type="match status" value="1"/>
</dbReference>
<evidence type="ECO:0000259" key="10">
    <source>
        <dbReference type="PROSITE" id="PS50109"/>
    </source>
</evidence>
<dbReference type="PROSITE" id="PS50109">
    <property type="entry name" value="HIS_KIN"/>
    <property type="match status" value="1"/>
</dbReference>
<evidence type="ECO:0000256" key="3">
    <source>
        <dbReference type="ARBA" id="ARBA00022553"/>
    </source>
</evidence>
<feature type="domain" description="PAS" evidence="12">
    <location>
        <begin position="148"/>
        <end position="218"/>
    </location>
</feature>
<dbReference type="InterPro" id="IPR036890">
    <property type="entry name" value="HATPase_C_sf"/>
</dbReference>
<dbReference type="InterPro" id="IPR013767">
    <property type="entry name" value="PAS_fold"/>
</dbReference>
<dbReference type="GO" id="GO:0005524">
    <property type="term" value="F:ATP binding"/>
    <property type="evidence" value="ECO:0007669"/>
    <property type="project" value="UniProtKB-KW"/>
</dbReference>
<dbReference type="InterPro" id="IPR003661">
    <property type="entry name" value="HisK_dim/P_dom"/>
</dbReference>
<dbReference type="InterPro" id="IPR036097">
    <property type="entry name" value="HisK_dim/P_sf"/>
</dbReference>
<dbReference type="PROSITE" id="PS50112">
    <property type="entry name" value="PAS"/>
    <property type="match status" value="3"/>
</dbReference>
<feature type="domain" description="PAS" evidence="12">
    <location>
        <begin position="46"/>
        <end position="75"/>
    </location>
</feature>
<dbReference type="InterPro" id="IPR001610">
    <property type="entry name" value="PAC"/>
</dbReference>
<dbReference type="RefSeq" id="WP_096055718.1">
    <property type="nucleotide sequence ID" value="NZ_CP023344.1"/>
</dbReference>
<feature type="modified residue" description="4-aspartylphosphate" evidence="9">
    <location>
        <position position="698"/>
    </location>
</feature>
<evidence type="ECO:0000256" key="5">
    <source>
        <dbReference type="ARBA" id="ARBA00022741"/>
    </source>
</evidence>
<dbReference type="PANTHER" id="PTHR43065:SF42">
    <property type="entry name" value="TWO-COMPONENT SENSOR PPRA"/>
    <property type="match status" value="1"/>
</dbReference>
<evidence type="ECO:0000256" key="1">
    <source>
        <dbReference type="ARBA" id="ARBA00000085"/>
    </source>
</evidence>
<evidence type="ECO:0000256" key="7">
    <source>
        <dbReference type="ARBA" id="ARBA00022840"/>
    </source>
</evidence>
<reference evidence="14 15" key="1">
    <citation type="submission" date="2017-09" db="EMBL/GenBank/DDBJ databases">
        <title>Complete genome sequence of Verrucomicrobial strain HZ-65, isolated from freshwater.</title>
        <authorList>
            <person name="Choi A."/>
        </authorList>
    </citation>
    <scope>NUCLEOTIDE SEQUENCE [LARGE SCALE GENOMIC DNA]</scope>
    <source>
        <strain evidence="14 15">HZ-65</strain>
    </source>
</reference>
<dbReference type="Gene3D" id="3.30.450.20">
    <property type="entry name" value="PAS domain"/>
    <property type="match status" value="3"/>
</dbReference>
<feature type="domain" description="PAS" evidence="12">
    <location>
        <begin position="275"/>
        <end position="327"/>
    </location>
</feature>
<evidence type="ECO:0000313" key="15">
    <source>
        <dbReference type="Proteomes" id="UP000217265"/>
    </source>
</evidence>
<dbReference type="EC" id="2.7.13.3" evidence="2"/>
<evidence type="ECO:0000259" key="11">
    <source>
        <dbReference type="PROSITE" id="PS50110"/>
    </source>
</evidence>
<dbReference type="Proteomes" id="UP000217265">
    <property type="component" value="Chromosome"/>
</dbReference>
<evidence type="ECO:0000256" key="9">
    <source>
        <dbReference type="PROSITE-ProRule" id="PRU00169"/>
    </source>
</evidence>
<dbReference type="Pfam" id="PF00989">
    <property type="entry name" value="PAS"/>
    <property type="match status" value="2"/>
</dbReference>
<dbReference type="CDD" id="cd00082">
    <property type="entry name" value="HisKA"/>
    <property type="match status" value="1"/>
</dbReference>
<evidence type="ECO:0000256" key="6">
    <source>
        <dbReference type="ARBA" id="ARBA00022777"/>
    </source>
</evidence>
<dbReference type="EMBL" id="CP023344">
    <property type="protein sequence ID" value="ATC64086.1"/>
    <property type="molecule type" value="Genomic_DNA"/>
</dbReference>
<feature type="domain" description="PAC" evidence="13">
    <location>
        <begin position="93"/>
        <end position="147"/>
    </location>
</feature>
<gene>
    <name evidence="14" type="ORF">CMV30_09040</name>
</gene>
<dbReference type="AlphaFoldDB" id="A0A290QCW0"/>
<keyword evidence="8" id="KW-0902">Two-component regulatory system</keyword>
<dbReference type="Pfam" id="PF00512">
    <property type="entry name" value="HisKA"/>
    <property type="match status" value="1"/>
</dbReference>
<keyword evidence="6" id="KW-0418">Kinase</keyword>
<dbReference type="Pfam" id="PF13426">
    <property type="entry name" value="PAS_9"/>
    <property type="match status" value="1"/>
</dbReference>
<proteinExistence type="predicted"/>
<dbReference type="GO" id="GO:0006355">
    <property type="term" value="P:regulation of DNA-templated transcription"/>
    <property type="evidence" value="ECO:0007669"/>
    <property type="project" value="InterPro"/>
</dbReference>
<dbReference type="InterPro" id="IPR004358">
    <property type="entry name" value="Sig_transdc_His_kin-like_C"/>
</dbReference>
<dbReference type="InterPro" id="IPR035965">
    <property type="entry name" value="PAS-like_dom_sf"/>
</dbReference>
<dbReference type="InterPro" id="IPR001789">
    <property type="entry name" value="Sig_transdc_resp-reg_receiver"/>
</dbReference>
<dbReference type="SMART" id="SM00388">
    <property type="entry name" value="HisKA"/>
    <property type="match status" value="1"/>
</dbReference>
<dbReference type="PANTHER" id="PTHR43065">
    <property type="entry name" value="SENSOR HISTIDINE KINASE"/>
    <property type="match status" value="1"/>
</dbReference>
<keyword evidence="15" id="KW-1185">Reference proteome</keyword>
<dbReference type="PROSITE" id="PS50113">
    <property type="entry name" value="PAC"/>
    <property type="match status" value="2"/>
</dbReference>
<dbReference type="InterPro" id="IPR003594">
    <property type="entry name" value="HATPase_dom"/>
</dbReference>
<dbReference type="SUPFAM" id="SSF52172">
    <property type="entry name" value="CheY-like"/>
    <property type="match status" value="1"/>
</dbReference>